<keyword evidence="1" id="KW-1133">Transmembrane helix</keyword>
<protein>
    <submittedName>
        <fullName evidence="2">Uncharacterized protein</fullName>
    </submittedName>
</protein>
<sequence length="111" mass="11677">MDRTSAGLLAGWALVLASPVLGLGNLYVQWQSCRLDWQLSNAPADAGSWSNEPRTLSLGCDTTYGLLDGSTLVLPAPIDWSLTLASAFAAGIALILVCVRARREPVGPVPV</sequence>
<accession>A0A1G8CYJ1</accession>
<name>A0A1G8CYJ1_9MICO</name>
<reference evidence="3" key="1">
    <citation type="submission" date="2016-10" db="EMBL/GenBank/DDBJ databases">
        <authorList>
            <person name="Varghese N."/>
            <person name="Submissions S."/>
        </authorList>
    </citation>
    <scope>NUCLEOTIDE SEQUENCE [LARGE SCALE GENOMIC DNA]</scope>
    <source>
        <strain evidence="3">DSM 22002</strain>
    </source>
</reference>
<evidence type="ECO:0000256" key="1">
    <source>
        <dbReference type="SAM" id="Phobius"/>
    </source>
</evidence>
<dbReference type="EMBL" id="LT629695">
    <property type="protein sequence ID" value="SDH50578.1"/>
    <property type="molecule type" value="Genomic_DNA"/>
</dbReference>
<dbReference type="RefSeq" id="WP_092503757.1">
    <property type="nucleotide sequence ID" value="NZ_LT629695.1"/>
</dbReference>
<organism evidence="2 3">
    <name type="scientific">Agrococcus jejuensis</name>
    <dbReference type="NCBI Taxonomy" id="399736"/>
    <lineage>
        <taxon>Bacteria</taxon>
        <taxon>Bacillati</taxon>
        <taxon>Actinomycetota</taxon>
        <taxon>Actinomycetes</taxon>
        <taxon>Micrococcales</taxon>
        <taxon>Microbacteriaceae</taxon>
        <taxon>Agrococcus</taxon>
    </lineage>
</organism>
<dbReference type="AlphaFoldDB" id="A0A1G8CYJ1"/>
<feature type="transmembrane region" description="Helical" evidence="1">
    <location>
        <begin position="80"/>
        <end position="99"/>
    </location>
</feature>
<proteinExistence type="predicted"/>
<gene>
    <name evidence="2" type="ORF">SAMN04489720_1456</name>
</gene>
<keyword evidence="1" id="KW-0812">Transmembrane</keyword>
<dbReference type="STRING" id="399736.SAMN04489720_1456"/>
<evidence type="ECO:0000313" key="3">
    <source>
        <dbReference type="Proteomes" id="UP000198822"/>
    </source>
</evidence>
<keyword evidence="3" id="KW-1185">Reference proteome</keyword>
<dbReference type="Proteomes" id="UP000198822">
    <property type="component" value="Chromosome I"/>
</dbReference>
<keyword evidence="1" id="KW-0472">Membrane</keyword>
<evidence type="ECO:0000313" key="2">
    <source>
        <dbReference type="EMBL" id="SDH50578.1"/>
    </source>
</evidence>